<comment type="caution">
    <text evidence="1">The sequence shown here is derived from an EMBL/GenBank/DDBJ whole genome shotgun (WGS) entry which is preliminary data.</text>
</comment>
<reference evidence="2" key="1">
    <citation type="submission" date="2019-02" db="EMBL/GenBank/DDBJ databases">
        <title>Draft genome sequence of Muricauda sp. 176CP4-71.</title>
        <authorList>
            <person name="Park J.-S."/>
        </authorList>
    </citation>
    <scope>NUCLEOTIDE SEQUENCE [LARGE SCALE GENOMIC DNA]</scope>
    <source>
        <strain evidence="2">176GS2-150</strain>
    </source>
</reference>
<sequence>MLNIRFKLVVGLMLLVTNCVVGASVLPYGPQNDVPVSTVINDWGWTECYSALYAEPFYGPEGNPLANCSGNYMMLAARRTGSDVFEVLAAARSEDTRPEMEPKVDGITKRANGSEWYHADGFSWGFAGEGDEVFKAICDDKGTDERDRLCWHTLDYVGGWRAGSYTELNESTDWEKVILVANTITVPEPTAALLFALALASLALRRGSHISI</sequence>
<dbReference type="RefSeq" id="WP_130567240.1">
    <property type="nucleotide sequence ID" value="NZ_SHLY01000005.1"/>
</dbReference>
<dbReference type="Proteomes" id="UP000292544">
    <property type="component" value="Unassembled WGS sequence"/>
</dbReference>
<gene>
    <name evidence="1" type="ORF">EXY25_13995</name>
</gene>
<dbReference type="EMBL" id="SHLY01000005">
    <property type="protein sequence ID" value="TAA43662.1"/>
    <property type="molecule type" value="Genomic_DNA"/>
</dbReference>
<keyword evidence="2" id="KW-1185">Reference proteome</keyword>
<protein>
    <recommendedName>
        <fullName evidence="3">PEP-CTERM sorting domain-containing protein</fullName>
    </recommendedName>
</protein>
<accession>A0ABY1WMW1</accession>
<name>A0ABY1WMW1_9GAMM</name>
<evidence type="ECO:0000313" key="2">
    <source>
        <dbReference type="Proteomes" id="UP000292544"/>
    </source>
</evidence>
<proteinExistence type="predicted"/>
<evidence type="ECO:0008006" key="3">
    <source>
        <dbReference type="Google" id="ProtNLM"/>
    </source>
</evidence>
<organism evidence="1 2">
    <name type="scientific">Corallincola spongiicola</name>
    <dbReference type="NCBI Taxonomy" id="2520508"/>
    <lineage>
        <taxon>Bacteria</taxon>
        <taxon>Pseudomonadati</taxon>
        <taxon>Pseudomonadota</taxon>
        <taxon>Gammaproteobacteria</taxon>
        <taxon>Alteromonadales</taxon>
        <taxon>Psychromonadaceae</taxon>
        <taxon>Corallincola</taxon>
    </lineage>
</organism>
<evidence type="ECO:0000313" key="1">
    <source>
        <dbReference type="EMBL" id="TAA43662.1"/>
    </source>
</evidence>